<gene>
    <name evidence="2" type="ORF">Hokovirus_1_203</name>
</gene>
<dbReference type="SUPFAM" id="SSF48403">
    <property type="entry name" value="Ankyrin repeat"/>
    <property type="match status" value="1"/>
</dbReference>
<organism evidence="2">
    <name type="scientific">Hokovirus HKV1</name>
    <dbReference type="NCBI Taxonomy" id="1977638"/>
    <lineage>
        <taxon>Viruses</taxon>
        <taxon>Varidnaviria</taxon>
        <taxon>Bamfordvirae</taxon>
        <taxon>Nucleocytoviricota</taxon>
        <taxon>Megaviricetes</taxon>
        <taxon>Imitervirales</taxon>
        <taxon>Mimiviridae</taxon>
        <taxon>Klosneuvirinae</taxon>
        <taxon>Hokovirus</taxon>
    </lineage>
</organism>
<dbReference type="InterPro" id="IPR036770">
    <property type="entry name" value="Ankyrin_rpt-contain_sf"/>
</dbReference>
<dbReference type="Gene3D" id="3.30.40.10">
    <property type="entry name" value="Zinc/RING finger domain, C3HC4 (zinc finger)"/>
    <property type="match status" value="1"/>
</dbReference>
<dbReference type="InterPro" id="IPR003613">
    <property type="entry name" value="Ubox_domain"/>
</dbReference>
<dbReference type="EMBL" id="KY684103">
    <property type="protein sequence ID" value="ARF10324.1"/>
    <property type="molecule type" value="Genomic_DNA"/>
</dbReference>
<dbReference type="Pfam" id="PF13857">
    <property type="entry name" value="Ank_5"/>
    <property type="match status" value="1"/>
</dbReference>
<dbReference type="Gene3D" id="1.25.40.20">
    <property type="entry name" value="Ankyrin repeat-containing domain"/>
    <property type="match status" value="2"/>
</dbReference>
<evidence type="ECO:0000313" key="2">
    <source>
        <dbReference type="EMBL" id="ARF10324.1"/>
    </source>
</evidence>
<dbReference type="GO" id="GO:0004842">
    <property type="term" value="F:ubiquitin-protein transferase activity"/>
    <property type="evidence" value="ECO:0007669"/>
    <property type="project" value="InterPro"/>
</dbReference>
<sequence length="482" mass="56500">MDLRYFTCPLTECVFLEPVVCPDGNTYELNAILYHFNDQDEKGKIVREKTENNIDSLVASPLTGELMKMEMTSNNLIKQMIQDSIKKYNGIQKYLFTNIKPYYLFKEEFINKILQDDFLNLINFKKISINDIVDEKGTSIVEYLFVNNMDNSITKIILDNSIDLNKPGPLLYYPIHRACIHSNSEIIRYMIDSNVNINVKDIYNNYPVHYIARYQLIDDNIEQIVVSEEYKDIFDNKGLCPLHIIAKYNYSLNNIMKFVNNNKLNYFEIPSKKGWYPIHYLCKYSTNIYDLIKILDLNINLKLETLDDNKFTVDDLLYKNKYLNKEQRQRVIRHYLNRICDDYASPCDISLVKMSNEPIKISGLERSDLFISDLDGLADYLTRNIEPKITELETSDIITTEPKITELETNDANIEPKITELETNEFEQKITELEQNGVSYIETVNLNDNIIQNYDNINNNIHIDLNDISIDIDELIDYPIQQ</sequence>
<dbReference type="PANTHER" id="PTHR46573:SF1">
    <property type="entry name" value="WD REPEAT, SAM AND U-BOX DOMAIN-CONTAINING PROTEIN 1"/>
    <property type="match status" value="1"/>
</dbReference>
<proteinExistence type="predicted"/>
<evidence type="ECO:0000259" key="1">
    <source>
        <dbReference type="SMART" id="SM00504"/>
    </source>
</evidence>
<dbReference type="SMART" id="SM00504">
    <property type="entry name" value="Ubox"/>
    <property type="match status" value="1"/>
</dbReference>
<dbReference type="PANTHER" id="PTHR46573">
    <property type="entry name" value="WD REPEAT, SAM AND U-BOX DOMAIN-CONTAINING PROTEIN 1"/>
    <property type="match status" value="1"/>
</dbReference>
<dbReference type="Pfam" id="PF04564">
    <property type="entry name" value="U-box"/>
    <property type="match status" value="1"/>
</dbReference>
<dbReference type="InterPro" id="IPR013083">
    <property type="entry name" value="Znf_RING/FYVE/PHD"/>
</dbReference>
<dbReference type="SUPFAM" id="SSF57850">
    <property type="entry name" value="RING/U-box"/>
    <property type="match status" value="1"/>
</dbReference>
<accession>A0A1V0SFA6</accession>
<dbReference type="InterPro" id="IPR002110">
    <property type="entry name" value="Ankyrin_rpt"/>
</dbReference>
<dbReference type="PROSITE" id="PS50088">
    <property type="entry name" value="ANK_REPEAT"/>
    <property type="match status" value="1"/>
</dbReference>
<protein>
    <submittedName>
        <fullName evidence="2">Ankyrin repeat protein</fullName>
    </submittedName>
</protein>
<feature type="domain" description="U-box" evidence="1">
    <location>
        <begin position="5"/>
        <end position="84"/>
    </location>
</feature>
<dbReference type="GO" id="GO:0016567">
    <property type="term" value="P:protein ubiquitination"/>
    <property type="evidence" value="ECO:0007669"/>
    <property type="project" value="InterPro"/>
</dbReference>
<reference evidence="2" key="1">
    <citation type="journal article" date="2017" name="Science">
        <title>Giant viruses with an expanded complement of translation system components.</title>
        <authorList>
            <person name="Schulz F."/>
            <person name="Yutin N."/>
            <person name="Ivanova N.N."/>
            <person name="Ortega D.R."/>
            <person name="Lee T.K."/>
            <person name="Vierheilig J."/>
            <person name="Daims H."/>
            <person name="Horn M."/>
            <person name="Wagner M."/>
            <person name="Jensen G.J."/>
            <person name="Kyrpides N.C."/>
            <person name="Koonin E.V."/>
            <person name="Woyke T."/>
        </authorList>
    </citation>
    <scope>NUCLEOTIDE SEQUENCE</scope>
    <source>
        <strain evidence="2">HKV1</strain>
    </source>
</reference>
<dbReference type="InterPro" id="IPR052085">
    <property type="entry name" value="WD-SAM-U-box"/>
</dbReference>
<name>A0A1V0SFA6_9VIRU</name>